<evidence type="ECO:0000256" key="7">
    <source>
        <dbReference type="ARBA" id="ARBA00023242"/>
    </source>
</evidence>
<dbReference type="InterPro" id="IPR011989">
    <property type="entry name" value="ARM-like"/>
</dbReference>
<evidence type="ECO:0000313" key="10">
    <source>
        <dbReference type="Proteomes" id="UP000494206"/>
    </source>
</evidence>
<dbReference type="Pfam" id="PF18829">
    <property type="entry name" value="Importin_rep_6"/>
    <property type="match status" value="1"/>
</dbReference>
<dbReference type="Gene3D" id="1.25.10.10">
    <property type="entry name" value="Leucine-rich Repeat Variant"/>
    <property type="match status" value="1"/>
</dbReference>
<dbReference type="SUPFAM" id="SSF48371">
    <property type="entry name" value="ARM repeat"/>
    <property type="match status" value="2"/>
</dbReference>
<dbReference type="GO" id="GO:0005737">
    <property type="term" value="C:cytoplasm"/>
    <property type="evidence" value="ECO:0007669"/>
    <property type="project" value="UniProtKB-SubCell"/>
</dbReference>
<comment type="subcellular location">
    <subcellularLocation>
        <location evidence="2">Cytoplasm</location>
    </subcellularLocation>
    <subcellularLocation>
        <location evidence="1">Nucleus</location>
    </subcellularLocation>
</comment>
<dbReference type="InterPro" id="IPR041653">
    <property type="entry name" value="Importin_rep_4"/>
</dbReference>
<sequence length="1090" mass="121316">MDIAAFTELLTHLQSSDNDVRKEAEAKYDTVEIPHKVAALYETYAQNPNNAEMRTTALIFLRRLVNKEGDELWKCFDADFKKGVLDKSLQMIVHESDLSIKKKIADLVSELGSSLIDDSGNQSWKELLEFMDHCFNSDDLGANYLGLLIVRGCPVIFGNNVDHFLPILKKAMLSAMAPQNDFQLRQCAVKAAVGFIVDNDDEKDVVKTFSGLVLDMLKVCVDTPESEDSDGPLGDLAELASSVSKCVTPHILQVIQVCLQIGSNKEKSEMARQNAVEVIISYMESAPKGFMKHALNTLGSIVELCVHLMSEIEDVELDQWLADDEEDDDYDDLPVVGESGIDRVACCINSKVLLPVFLPVAEKFLTAGNWKMKHAALRAFSAVGEGCQRAMEPHIDQFMAHITKFVNDEHPRVRFAACNAIGQMSTDFAPTLQKKCHSTVIPALLQCIDNYEVARVCSHAASALINFCEECPKSVIAQYIDLLVEKLQAALSNLFCRLNEKPYRLIVENVITALASVAESAEDLFKRYFETLVPKLVQVLMVVEEWKELRGKTIECISLIGYAVGKDVFRDTAIDILKMLGGSMADLAIDDPQYSYMISSWTRFCAVLGSDFAPFLPVIMDPVLRAAEYRPDFNILSGETPEHDEGFEYHSIGDEHQLGIRTSGLEEKATSCEMLVAFAKEMKGAFLPWVPKVSELALKNLDFALHDGVRQASADVMSNLIVCVEGQGVEAKRQLWVEFLNALHKSIMEDDDAEIIAAFLSALACCIDVMGGSAITPEEANVVVQILLKEMTNYGKRMQDRSEEDEDDDDAEGNDMDYITEIDAALLGSISELLHSLMKETRQLCYEALLPVFQCGIQLVQSQKHYFERQWGMCILDDAIEYSSEYVPSRFQITPLMLNCLNDEYPEVRQAAVYGFGVMALRTNEIKEYANDVMQSLEGIAAMIEDPQSRSTEESTVATENGVSAFAKIIMNVPLPPEAYNKCIEMFLSWLPTHADTDESPYIYTCLTELFNKQDQTLLGKDNCNVPRILLVSVCAIHNNAFQNDDKGNAARQNIETLIKNIYNAIPNIATTAGLDATLQGVLQTIVTQQ</sequence>
<dbReference type="Pfam" id="PF13513">
    <property type="entry name" value="HEAT_EZ"/>
    <property type="match status" value="1"/>
</dbReference>
<organism evidence="9 10">
    <name type="scientific">Caenorhabditis bovis</name>
    <dbReference type="NCBI Taxonomy" id="2654633"/>
    <lineage>
        <taxon>Eukaryota</taxon>
        <taxon>Metazoa</taxon>
        <taxon>Ecdysozoa</taxon>
        <taxon>Nematoda</taxon>
        <taxon>Chromadorea</taxon>
        <taxon>Rhabditida</taxon>
        <taxon>Rhabditina</taxon>
        <taxon>Rhabditomorpha</taxon>
        <taxon>Rhabditoidea</taxon>
        <taxon>Rhabditidae</taxon>
        <taxon>Peloderinae</taxon>
        <taxon>Caenorhabditis</taxon>
    </lineage>
</organism>
<dbReference type="OrthoDB" id="543373at2759"/>
<proteinExistence type="predicted"/>
<evidence type="ECO:0000256" key="4">
    <source>
        <dbReference type="ARBA" id="ARBA00022490"/>
    </source>
</evidence>
<dbReference type="InterPro" id="IPR016024">
    <property type="entry name" value="ARM-type_fold"/>
</dbReference>
<dbReference type="Pfam" id="PF02985">
    <property type="entry name" value="HEAT"/>
    <property type="match status" value="1"/>
</dbReference>
<gene>
    <name evidence="9" type="ORF">CBOVIS_LOCUS10586</name>
</gene>
<dbReference type="InterPro" id="IPR057672">
    <property type="entry name" value="TPR_IPO4/5"/>
</dbReference>
<dbReference type="AlphaFoldDB" id="A0A8S1F9E3"/>
<evidence type="ECO:0000256" key="2">
    <source>
        <dbReference type="ARBA" id="ARBA00004496"/>
    </source>
</evidence>
<dbReference type="Pfam" id="PF25780">
    <property type="entry name" value="TPR_IPO5"/>
    <property type="match status" value="1"/>
</dbReference>
<evidence type="ECO:0000256" key="5">
    <source>
        <dbReference type="ARBA" id="ARBA00022737"/>
    </source>
</evidence>
<keyword evidence="4" id="KW-0963">Cytoplasm</keyword>
<feature type="domain" description="IPO4/5-like TPR repeats" evidence="8">
    <location>
        <begin position="98"/>
        <end position="257"/>
    </location>
</feature>
<keyword evidence="3" id="KW-0813">Transport</keyword>
<keyword evidence="5" id="KW-0677">Repeat</keyword>
<dbReference type="PANTHER" id="PTHR10527">
    <property type="entry name" value="IMPORTIN BETA"/>
    <property type="match status" value="1"/>
</dbReference>
<evidence type="ECO:0000256" key="3">
    <source>
        <dbReference type="ARBA" id="ARBA00022448"/>
    </source>
</evidence>
<dbReference type="GO" id="GO:0005634">
    <property type="term" value="C:nucleus"/>
    <property type="evidence" value="ECO:0007669"/>
    <property type="project" value="UniProtKB-SubCell"/>
</dbReference>
<dbReference type="EMBL" id="CADEPM010000007">
    <property type="protein sequence ID" value="CAB3408857.1"/>
    <property type="molecule type" value="Genomic_DNA"/>
</dbReference>
<evidence type="ECO:0000313" key="9">
    <source>
        <dbReference type="EMBL" id="CAB3408857.1"/>
    </source>
</evidence>
<keyword evidence="6" id="KW-0653">Protein transport</keyword>
<keyword evidence="7" id="KW-0539">Nucleus</keyword>
<evidence type="ECO:0000259" key="8">
    <source>
        <dbReference type="Pfam" id="PF25780"/>
    </source>
</evidence>
<dbReference type="InterPro" id="IPR040122">
    <property type="entry name" value="Importin_beta"/>
</dbReference>
<dbReference type="InterPro" id="IPR000357">
    <property type="entry name" value="HEAT"/>
</dbReference>
<evidence type="ECO:0000256" key="6">
    <source>
        <dbReference type="ARBA" id="ARBA00022927"/>
    </source>
</evidence>
<evidence type="ECO:0000256" key="1">
    <source>
        <dbReference type="ARBA" id="ARBA00004123"/>
    </source>
</evidence>
<dbReference type="Proteomes" id="UP000494206">
    <property type="component" value="Unassembled WGS sequence"/>
</dbReference>
<reference evidence="9 10" key="1">
    <citation type="submission" date="2020-04" db="EMBL/GenBank/DDBJ databases">
        <authorList>
            <person name="Laetsch R D."/>
            <person name="Stevens L."/>
            <person name="Kumar S."/>
            <person name="Blaxter L. M."/>
        </authorList>
    </citation>
    <scope>NUCLEOTIDE SEQUENCE [LARGE SCALE GENOMIC DNA]</scope>
</reference>
<dbReference type="GO" id="GO:0006606">
    <property type="term" value="P:protein import into nucleus"/>
    <property type="evidence" value="ECO:0007669"/>
    <property type="project" value="InterPro"/>
</dbReference>
<accession>A0A8S1F9E3</accession>
<comment type="caution">
    <text evidence="9">The sequence shown here is derived from an EMBL/GenBank/DDBJ whole genome shotgun (WGS) entry which is preliminary data.</text>
</comment>
<name>A0A8S1F9E3_9PELO</name>
<dbReference type="InterPro" id="IPR041389">
    <property type="entry name" value="Importin_rep_6"/>
</dbReference>
<keyword evidence="10" id="KW-1185">Reference proteome</keyword>
<protein>
    <recommendedName>
        <fullName evidence="8">IPO4/5-like TPR repeats domain-containing protein</fullName>
    </recommendedName>
</protein>
<dbReference type="Pfam" id="PF18808">
    <property type="entry name" value="Importin_rep_4"/>
    <property type="match status" value="1"/>
</dbReference>